<dbReference type="EMBL" id="JALGBI010000002">
    <property type="protein sequence ID" value="MCJ0764869.1"/>
    <property type="molecule type" value="Genomic_DNA"/>
</dbReference>
<comment type="caution">
    <text evidence="5">The sequence shown here is derived from an EMBL/GenBank/DDBJ whole genome shotgun (WGS) entry which is preliminary data.</text>
</comment>
<dbReference type="Pfam" id="PF00196">
    <property type="entry name" value="GerE"/>
    <property type="match status" value="1"/>
</dbReference>
<feature type="domain" description="HTH luxR-type" evidence="4">
    <location>
        <begin position="329"/>
        <end position="386"/>
    </location>
</feature>
<dbReference type="RefSeq" id="WP_243307829.1">
    <property type="nucleotide sequence ID" value="NZ_JALGBI010000002.1"/>
</dbReference>
<evidence type="ECO:0000256" key="1">
    <source>
        <dbReference type="ARBA" id="ARBA00023015"/>
    </source>
</evidence>
<dbReference type="Gene3D" id="1.10.10.10">
    <property type="entry name" value="Winged helix-like DNA-binding domain superfamily/Winged helix DNA-binding domain"/>
    <property type="match status" value="1"/>
</dbReference>
<dbReference type="SMART" id="SM00421">
    <property type="entry name" value="HTH_LUXR"/>
    <property type="match status" value="1"/>
</dbReference>
<dbReference type="AlphaFoldDB" id="A0A9X2ANY6"/>
<dbReference type="SUPFAM" id="SSF46894">
    <property type="entry name" value="C-terminal effector domain of the bipartite response regulators"/>
    <property type="match status" value="1"/>
</dbReference>
<dbReference type="GO" id="GO:0006355">
    <property type="term" value="P:regulation of DNA-templated transcription"/>
    <property type="evidence" value="ECO:0007669"/>
    <property type="project" value="InterPro"/>
</dbReference>
<proteinExistence type="predicted"/>
<name>A0A9X2ANY6_9BURK</name>
<evidence type="ECO:0000256" key="3">
    <source>
        <dbReference type="ARBA" id="ARBA00023163"/>
    </source>
</evidence>
<dbReference type="PRINTS" id="PR00038">
    <property type="entry name" value="HTHLUXR"/>
</dbReference>
<dbReference type="InterPro" id="IPR016032">
    <property type="entry name" value="Sig_transdc_resp-reg_C-effctor"/>
</dbReference>
<gene>
    <name evidence="5" type="ORF">MMF98_16755</name>
</gene>
<reference evidence="5" key="1">
    <citation type="submission" date="2022-03" db="EMBL/GenBank/DDBJ databases">
        <authorList>
            <person name="Woo C.Y."/>
        </authorList>
    </citation>
    <scope>NUCLEOTIDE SEQUENCE</scope>
    <source>
        <strain evidence="5">CYS-02</strain>
    </source>
</reference>
<evidence type="ECO:0000259" key="4">
    <source>
        <dbReference type="SMART" id="SM00421"/>
    </source>
</evidence>
<evidence type="ECO:0000313" key="6">
    <source>
        <dbReference type="Proteomes" id="UP001139447"/>
    </source>
</evidence>
<dbReference type="PANTHER" id="PTHR44688">
    <property type="entry name" value="DNA-BINDING TRANSCRIPTIONAL ACTIVATOR DEVR_DOSR"/>
    <property type="match status" value="1"/>
</dbReference>
<dbReference type="InterPro" id="IPR000792">
    <property type="entry name" value="Tscrpt_reg_LuxR_C"/>
</dbReference>
<dbReference type="PANTHER" id="PTHR44688:SF16">
    <property type="entry name" value="DNA-BINDING TRANSCRIPTIONAL ACTIVATOR DEVR_DOSR"/>
    <property type="match status" value="1"/>
</dbReference>
<protein>
    <submittedName>
        <fullName evidence="5">Helix-turn-helix transcriptional regulator</fullName>
    </submittedName>
</protein>
<sequence>MSLPSPSEPSGRDAAEFSRLAHLIYEAAAQPQAWPQVVAAVAQSMRASKGLMFTPGVGPQDGGMAFPWQISERHMQLWATQYIGDDIWAANARRLGLWRQGLVMADERLVPREEFLASRFYREFLSASGIGRMCCGVVFEEAPGLPGTALSVFRDVHEPPFSEADQDWLRLLVPHLSRSLGLMYRLGAVQQQTASLMAALDRLAFGVVLLDGRTQVLHLNSAARAVVGRGDGLEINAQRQLAGPAAGGARAGLSHWLESIRDQGLSDPAHFSDSFMVARAQGDRRYAIQCSGLPVTDHWQAQGEAVRFVAFITDPDAVQMPDTQRLCRIYGFTETQARVASGLAGGRSYKEVAGQLNISEETVRSHVKEIYPKARVNRQSDLTRAIMSIGLAAV</sequence>
<keyword evidence="1" id="KW-0805">Transcription regulation</keyword>
<keyword evidence="6" id="KW-1185">Reference proteome</keyword>
<keyword evidence="3" id="KW-0804">Transcription</keyword>
<dbReference type="Proteomes" id="UP001139447">
    <property type="component" value="Unassembled WGS sequence"/>
</dbReference>
<dbReference type="GO" id="GO:0003677">
    <property type="term" value="F:DNA binding"/>
    <property type="evidence" value="ECO:0007669"/>
    <property type="project" value="UniProtKB-KW"/>
</dbReference>
<organism evidence="5 6">
    <name type="scientific">Variovorax terrae</name>
    <dbReference type="NCBI Taxonomy" id="2923278"/>
    <lineage>
        <taxon>Bacteria</taxon>
        <taxon>Pseudomonadati</taxon>
        <taxon>Pseudomonadota</taxon>
        <taxon>Betaproteobacteria</taxon>
        <taxon>Burkholderiales</taxon>
        <taxon>Comamonadaceae</taxon>
        <taxon>Variovorax</taxon>
    </lineage>
</organism>
<dbReference type="InterPro" id="IPR036388">
    <property type="entry name" value="WH-like_DNA-bd_sf"/>
</dbReference>
<evidence type="ECO:0000313" key="5">
    <source>
        <dbReference type="EMBL" id="MCJ0764869.1"/>
    </source>
</evidence>
<keyword evidence="2" id="KW-0238">DNA-binding</keyword>
<evidence type="ECO:0000256" key="2">
    <source>
        <dbReference type="ARBA" id="ARBA00023125"/>
    </source>
</evidence>
<accession>A0A9X2ANY6</accession>